<dbReference type="GO" id="GO:0045040">
    <property type="term" value="P:protein insertion into mitochondrial outer membrane"/>
    <property type="evidence" value="ECO:0007669"/>
    <property type="project" value="UniProtKB-UniRule"/>
</dbReference>
<dbReference type="GO" id="GO:0070096">
    <property type="term" value="P:mitochondrial outer membrane translocase complex assembly"/>
    <property type="evidence" value="ECO:0007669"/>
    <property type="project" value="UniProtKB-UniRule"/>
</dbReference>
<evidence type="ECO:0000313" key="8">
    <source>
        <dbReference type="EMBL" id="OXV08888.1"/>
    </source>
</evidence>
<dbReference type="OrthoDB" id="2103793at2759"/>
<dbReference type="GO" id="GO:0032865">
    <property type="term" value="C:ERMES complex"/>
    <property type="evidence" value="ECO:0007669"/>
    <property type="project" value="UniProtKB-UniRule"/>
</dbReference>
<dbReference type="Pfam" id="PF12519">
    <property type="entry name" value="MDM10"/>
    <property type="match status" value="1"/>
</dbReference>
<comment type="similarity">
    <text evidence="6">Belongs to the MDM10 family.</text>
</comment>
<dbReference type="AlphaFoldDB" id="A0A232LXX3"/>
<sequence>MLDFMDYVQLAFSEATSWNRDNSYTALTATAQSLLDFHVPERLQVHLSSLSTPHFATAYTLGTVGLIDGSLSYLFSTIPLDGTPSKSALIPLRKFVLGYRQLEAPIAPFRDNGQLTSGKHDAFARQKASLLHATFHLPSPTTLTAMFLRRLSPTAQVSLALSSTQGPPLIKSAPQASILAQLSHDTGKYCNEYLFSTDNALFGWRGLWNFGPDPRQQRDYKSPPRLSLLSAGGEAYYSPVSSVVGLSTGLRFTTLPAATEGVHSSPNHPSPVSTFPYTLTLTLTPLTGSLSTTYSLHASQNLAFSSRFGFNVYSWESEIVVGGELWRKARRAIPPPQDDVLEWARRKMGLVNNPRALASSVPLAANASPTFPADTGRDAHDVPTFPAGQEQNESVIKVRIDQSGNVRLLWEGRIKELLITAGVAVGPGSFSSMSSRPSSPSYPSGGHSAGGGSSGSSYWRGVGVSILYSS</sequence>
<comment type="subunit">
    <text evidence="6">Component of the ER-mitochondria encounter structure (ERMES) or MDM complex, composed of MMM1, MDM10, MDM12 and MDM34. Associates with the mitochondrial outer membrane sorting assembly machinery SAM(core) complex.</text>
</comment>
<name>A0A232LXX3_9EURO</name>
<protein>
    <recommendedName>
        <fullName evidence="6">Mitochondrial distribution and morphology protein 10</fullName>
    </recommendedName>
    <alternativeName>
        <fullName evidence="6">Mitochondrial inheritance component MDM10</fullName>
    </alternativeName>
</protein>
<gene>
    <name evidence="6" type="primary">MDM10</name>
    <name evidence="8" type="ORF">Egran_03356</name>
</gene>
<evidence type="ECO:0000256" key="1">
    <source>
        <dbReference type="ARBA" id="ARBA00022452"/>
    </source>
</evidence>
<dbReference type="GO" id="GO:0015914">
    <property type="term" value="P:phospholipid transport"/>
    <property type="evidence" value="ECO:0007669"/>
    <property type="project" value="TreeGrafter"/>
</dbReference>
<dbReference type="GO" id="GO:0001401">
    <property type="term" value="C:SAM complex"/>
    <property type="evidence" value="ECO:0007669"/>
    <property type="project" value="TreeGrafter"/>
</dbReference>
<comment type="function">
    <text evidence="6">Component of the ERMES/MDM complex, which serves as a molecular tether to connect the endoplasmic reticulum and mitochondria. Components of this complex are involved in the control of mitochondrial shape and protein biogenesis and may function in phospholipid exchange. MDM10 is involved in the late assembly steps of the general translocase of the mitochondrial outer membrane (TOM complex). Functions in the TOM40-specific route of the assembly of outer membrane beta-barrel proteins, including the association of TOM40 with the receptor TOM22 and small TOM proteins. Can associate with the SAM(core) complex as well as the MDM12-MMM1 complex, both involved in late steps of the major beta-barrel assembly pathway, that is responsible for biogenesis of all outer membrane beta-barrel proteins. May act as a switch that shuttles between both complexes and channels precursor proteins into the TOM40-specific pathway. Plays a role in mitochondrial morphology and in the inheritance of mitochondria.</text>
</comment>
<evidence type="ECO:0000256" key="4">
    <source>
        <dbReference type="ARBA" id="ARBA00023128"/>
    </source>
</evidence>
<evidence type="ECO:0000313" key="9">
    <source>
        <dbReference type="Proteomes" id="UP000243515"/>
    </source>
</evidence>
<dbReference type="EMBL" id="NPHW01003840">
    <property type="protein sequence ID" value="OXV08888.1"/>
    <property type="molecule type" value="Genomic_DNA"/>
</dbReference>
<comment type="domain">
    <text evidence="6">Lacks alpha-helical transmembrane segments, suggesting that it resides in the membrane via beta-sheet conformations similar to those predicted for other outer membrane proteins and porin.</text>
</comment>
<dbReference type="GO" id="GO:1990456">
    <property type="term" value="P:mitochondrion-endoplasmic reticulum membrane tethering"/>
    <property type="evidence" value="ECO:0007669"/>
    <property type="project" value="UniProtKB-UniRule"/>
</dbReference>
<proteinExistence type="inferred from homology"/>
<evidence type="ECO:0000256" key="7">
    <source>
        <dbReference type="SAM" id="MobiDB-lite"/>
    </source>
</evidence>
<reference evidence="8 9" key="1">
    <citation type="journal article" date="2015" name="Environ. Microbiol.">
        <title>Metagenome sequence of Elaphomyces granulatus from sporocarp tissue reveals Ascomycota ectomycorrhizal fingerprints of genome expansion and a Proteobacteria-rich microbiome.</title>
        <authorList>
            <person name="Quandt C.A."/>
            <person name="Kohler A."/>
            <person name="Hesse C.N."/>
            <person name="Sharpton T.J."/>
            <person name="Martin F."/>
            <person name="Spatafora J.W."/>
        </authorList>
    </citation>
    <scope>NUCLEOTIDE SEQUENCE [LARGE SCALE GENOMIC DNA]</scope>
    <source>
        <strain evidence="8 9">OSC145934</strain>
    </source>
</reference>
<keyword evidence="1 6" id="KW-1134">Transmembrane beta strand</keyword>
<comment type="subcellular location">
    <subcellularLocation>
        <location evidence="6">Mitochondrion outer membrane</location>
        <topology evidence="6">Multi-pass membrane protein</topology>
    </subcellularLocation>
    <text evidence="6">The ERMES/MDM complex localizes to a few discrete foci (around 10 per single cell), that represent mitochondria-endoplasmic reticulum junctions. These foci are often found next to mtDNA nucleoids.</text>
</comment>
<feature type="region of interest" description="Disordered" evidence="7">
    <location>
        <begin position="369"/>
        <end position="390"/>
    </location>
</feature>
<feature type="region of interest" description="Disordered" evidence="7">
    <location>
        <begin position="429"/>
        <end position="454"/>
    </location>
</feature>
<keyword evidence="2 6" id="KW-0812">Transmembrane</keyword>
<dbReference type="HAMAP" id="MF_03102">
    <property type="entry name" value="Mdm10"/>
    <property type="match status" value="1"/>
</dbReference>
<keyword evidence="5 6" id="KW-0472">Membrane</keyword>
<feature type="compositionally biased region" description="Low complexity" evidence="7">
    <location>
        <begin position="429"/>
        <end position="446"/>
    </location>
</feature>
<comment type="caution">
    <text evidence="8">The sequence shown here is derived from an EMBL/GenBank/DDBJ whole genome shotgun (WGS) entry which is preliminary data.</text>
</comment>
<dbReference type="Proteomes" id="UP000243515">
    <property type="component" value="Unassembled WGS sequence"/>
</dbReference>
<evidence type="ECO:0000256" key="3">
    <source>
        <dbReference type="ARBA" id="ARBA00022787"/>
    </source>
</evidence>
<keyword evidence="3 6" id="KW-1000">Mitochondrion outer membrane</keyword>
<evidence type="ECO:0000256" key="5">
    <source>
        <dbReference type="ARBA" id="ARBA00023136"/>
    </source>
</evidence>
<dbReference type="GO" id="GO:0051654">
    <property type="term" value="P:establishment of mitochondrion localization"/>
    <property type="evidence" value="ECO:0007669"/>
    <property type="project" value="TreeGrafter"/>
</dbReference>
<accession>A0A232LXX3</accession>
<evidence type="ECO:0000256" key="6">
    <source>
        <dbReference type="HAMAP-Rule" id="MF_03102"/>
    </source>
</evidence>
<dbReference type="PANTHER" id="PTHR28035">
    <property type="entry name" value="MITOCHONDRIAL DISTRIBUTION AND MORPHOLOGY PROTEIN 10"/>
    <property type="match status" value="1"/>
</dbReference>
<keyword evidence="4 6" id="KW-0496">Mitochondrion</keyword>
<keyword evidence="9" id="KW-1185">Reference proteome</keyword>
<dbReference type="InterPro" id="IPR027539">
    <property type="entry name" value="Mdm10"/>
</dbReference>
<dbReference type="PANTHER" id="PTHR28035:SF1">
    <property type="entry name" value="MITOCHONDRIAL DISTRIBUTION AND MORPHOLOGY PROTEIN 10"/>
    <property type="match status" value="1"/>
</dbReference>
<evidence type="ECO:0000256" key="2">
    <source>
        <dbReference type="ARBA" id="ARBA00022692"/>
    </source>
</evidence>
<organism evidence="8 9">
    <name type="scientific">Elaphomyces granulatus</name>
    <dbReference type="NCBI Taxonomy" id="519963"/>
    <lineage>
        <taxon>Eukaryota</taxon>
        <taxon>Fungi</taxon>
        <taxon>Dikarya</taxon>
        <taxon>Ascomycota</taxon>
        <taxon>Pezizomycotina</taxon>
        <taxon>Eurotiomycetes</taxon>
        <taxon>Eurotiomycetidae</taxon>
        <taxon>Eurotiales</taxon>
        <taxon>Elaphomycetaceae</taxon>
        <taxon>Elaphomyces</taxon>
    </lineage>
</organism>